<feature type="region of interest" description="Disordered" evidence="1">
    <location>
        <begin position="1"/>
        <end position="38"/>
    </location>
</feature>
<dbReference type="AlphaFoldDB" id="A0A4Z2G5G3"/>
<reference evidence="3 4" key="1">
    <citation type="submission" date="2019-03" db="EMBL/GenBank/DDBJ databases">
        <title>First draft genome of Liparis tanakae, snailfish: a comprehensive survey of snailfish specific genes.</title>
        <authorList>
            <person name="Kim W."/>
            <person name="Song I."/>
            <person name="Jeong J.-H."/>
            <person name="Kim D."/>
            <person name="Kim S."/>
            <person name="Ryu S."/>
            <person name="Song J.Y."/>
            <person name="Lee S.K."/>
        </authorList>
    </citation>
    <scope>NUCLEOTIDE SEQUENCE [LARGE SCALE GENOMIC DNA]</scope>
    <source>
        <tissue evidence="3">Muscle</tissue>
    </source>
</reference>
<evidence type="ECO:0000313" key="3">
    <source>
        <dbReference type="EMBL" id="TNN48769.1"/>
    </source>
</evidence>
<dbReference type="Proteomes" id="UP000314294">
    <property type="component" value="Unassembled WGS sequence"/>
</dbReference>
<dbReference type="EMBL" id="SRLO01000682">
    <property type="protein sequence ID" value="TNN48769.1"/>
    <property type="molecule type" value="Genomic_DNA"/>
</dbReference>
<feature type="compositionally biased region" description="Basic residues" evidence="1">
    <location>
        <begin position="1"/>
        <end position="16"/>
    </location>
</feature>
<protein>
    <submittedName>
        <fullName evidence="3">Uncharacterized protein</fullName>
    </submittedName>
</protein>
<feature type="transmembrane region" description="Helical" evidence="2">
    <location>
        <begin position="78"/>
        <end position="100"/>
    </location>
</feature>
<gene>
    <name evidence="3" type="ORF">EYF80_041008</name>
</gene>
<accession>A0A4Z2G5G3</accession>
<organism evidence="3 4">
    <name type="scientific">Liparis tanakae</name>
    <name type="common">Tanaka's snailfish</name>
    <dbReference type="NCBI Taxonomy" id="230148"/>
    <lineage>
        <taxon>Eukaryota</taxon>
        <taxon>Metazoa</taxon>
        <taxon>Chordata</taxon>
        <taxon>Craniata</taxon>
        <taxon>Vertebrata</taxon>
        <taxon>Euteleostomi</taxon>
        <taxon>Actinopterygii</taxon>
        <taxon>Neopterygii</taxon>
        <taxon>Teleostei</taxon>
        <taxon>Neoteleostei</taxon>
        <taxon>Acanthomorphata</taxon>
        <taxon>Eupercaria</taxon>
        <taxon>Perciformes</taxon>
        <taxon>Cottioidei</taxon>
        <taxon>Cottales</taxon>
        <taxon>Liparidae</taxon>
        <taxon>Liparis</taxon>
    </lineage>
</organism>
<comment type="caution">
    <text evidence="3">The sequence shown here is derived from an EMBL/GenBank/DDBJ whole genome shotgun (WGS) entry which is preliminary data.</text>
</comment>
<proteinExistence type="predicted"/>
<evidence type="ECO:0000313" key="4">
    <source>
        <dbReference type="Proteomes" id="UP000314294"/>
    </source>
</evidence>
<keyword evidence="2" id="KW-1133">Transmembrane helix</keyword>
<evidence type="ECO:0000256" key="1">
    <source>
        <dbReference type="SAM" id="MobiDB-lite"/>
    </source>
</evidence>
<keyword evidence="2" id="KW-0472">Membrane</keyword>
<sequence>MDPAVHGRRLRLHRHGDRAPGAAAGPLQLRPIADGDPGAAVWRRHDGADRRVRVRTEKSGGGGEKRKGSKERLRINDVFYKFIFFQRFDFILFFTLFSIFL</sequence>
<keyword evidence="4" id="KW-1185">Reference proteome</keyword>
<evidence type="ECO:0000256" key="2">
    <source>
        <dbReference type="SAM" id="Phobius"/>
    </source>
</evidence>
<name>A0A4Z2G5G3_9TELE</name>
<keyword evidence="2" id="KW-0812">Transmembrane</keyword>